<dbReference type="OrthoDB" id="9798407at2"/>
<dbReference type="InterPro" id="IPR050312">
    <property type="entry name" value="IolE/XylAMocC-like"/>
</dbReference>
<dbReference type="RefSeq" id="WP_130274618.1">
    <property type="nucleotide sequence ID" value="NZ_SGXG01000001.1"/>
</dbReference>
<evidence type="ECO:0000259" key="2">
    <source>
        <dbReference type="Pfam" id="PF01261"/>
    </source>
</evidence>
<comment type="caution">
    <text evidence="3">The sequence shown here is derived from an EMBL/GenBank/DDBJ whole genome shotgun (WGS) entry which is preliminary data.</text>
</comment>
<evidence type="ECO:0000313" key="4">
    <source>
        <dbReference type="Proteomes" id="UP000292209"/>
    </source>
</evidence>
<keyword evidence="3" id="KW-0413">Isomerase</keyword>
<dbReference type="Proteomes" id="UP000292209">
    <property type="component" value="Unassembled WGS sequence"/>
</dbReference>
<protein>
    <submittedName>
        <fullName evidence="3">Sugar phosphate isomerase/epimerase</fullName>
    </submittedName>
</protein>
<dbReference type="AlphaFoldDB" id="A0A4Q7P9W7"/>
<dbReference type="PANTHER" id="PTHR12110">
    <property type="entry name" value="HYDROXYPYRUVATE ISOMERASE"/>
    <property type="match status" value="1"/>
</dbReference>
<dbReference type="SUPFAM" id="SSF51658">
    <property type="entry name" value="Xylose isomerase-like"/>
    <property type="match status" value="1"/>
</dbReference>
<dbReference type="Gene3D" id="3.20.20.150">
    <property type="entry name" value="Divalent-metal-dependent TIM barrel enzymes"/>
    <property type="match status" value="1"/>
</dbReference>
<proteinExistence type="predicted"/>
<organism evidence="3 4">
    <name type="scientific">Cecembia calidifontis</name>
    <dbReference type="NCBI Taxonomy" id="1187080"/>
    <lineage>
        <taxon>Bacteria</taxon>
        <taxon>Pseudomonadati</taxon>
        <taxon>Bacteroidota</taxon>
        <taxon>Cytophagia</taxon>
        <taxon>Cytophagales</taxon>
        <taxon>Cyclobacteriaceae</taxon>
        <taxon>Cecembia</taxon>
    </lineage>
</organism>
<feature type="signal peptide" evidence="1">
    <location>
        <begin position="1"/>
        <end position="26"/>
    </location>
</feature>
<keyword evidence="1" id="KW-0732">Signal</keyword>
<name>A0A4Q7P9W7_9BACT</name>
<dbReference type="Pfam" id="PF01261">
    <property type="entry name" value="AP_endonuc_2"/>
    <property type="match status" value="1"/>
</dbReference>
<sequence length="319" mass="35592">MKRRKFIQQISLASATLSMVPSLTFANENAATRLGVALFTLPKSLSDDFEGTLKMIAEIGYKELEFFGPYEFSTTAAKEGWKMAANALGFSGSGYFGNSPKQLKEMLDKYGLSAPSIHIDLPTLQENMEAVAEAAHIVGHKYVGIAMIPDEMRKNLEDYKRTIDVFNEVGASARKHGLTFFYHNHGYGHAPMEGVIPFQRILDQTDPELVKMQMDVFWLTAAKANPIQYLEENPGRFVSLHVKDMRELKTFAGDGGNMGEWMGLFPYLADAGAGVLDLQKIMSTAKKSGVKHFFLEKDMTPDPYLSIKKSFEYLKGLES</sequence>
<feature type="domain" description="Xylose isomerase-like TIM barrel" evidence="2">
    <location>
        <begin position="56"/>
        <end position="296"/>
    </location>
</feature>
<dbReference type="PANTHER" id="PTHR12110:SF41">
    <property type="entry name" value="INOSOSE DEHYDRATASE"/>
    <property type="match status" value="1"/>
</dbReference>
<dbReference type="InterPro" id="IPR013022">
    <property type="entry name" value="Xyl_isomerase-like_TIM-brl"/>
</dbReference>
<keyword evidence="4" id="KW-1185">Reference proteome</keyword>
<dbReference type="InterPro" id="IPR036237">
    <property type="entry name" value="Xyl_isomerase-like_sf"/>
</dbReference>
<evidence type="ECO:0000313" key="3">
    <source>
        <dbReference type="EMBL" id="RZS95542.1"/>
    </source>
</evidence>
<evidence type="ECO:0000256" key="1">
    <source>
        <dbReference type="SAM" id="SignalP"/>
    </source>
</evidence>
<feature type="chain" id="PRO_5020193382" evidence="1">
    <location>
        <begin position="27"/>
        <end position="319"/>
    </location>
</feature>
<gene>
    <name evidence="3" type="ORF">BC751_1075</name>
</gene>
<reference evidence="3 4" key="1">
    <citation type="submission" date="2019-02" db="EMBL/GenBank/DDBJ databases">
        <title>Genomic Encyclopedia of Archaeal and Bacterial Type Strains, Phase II (KMG-II): from individual species to whole genera.</title>
        <authorList>
            <person name="Goeker M."/>
        </authorList>
    </citation>
    <scope>NUCLEOTIDE SEQUENCE [LARGE SCALE GENOMIC DNA]</scope>
    <source>
        <strain evidence="3 4">DSM 21411</strain>
    </source>
</reference>
<dbReference type="EMBL" id="SGXG01000001">
    <property type="protein sequence ID" value="RZS95542.1"/>
    <property type="molecule type" value="Genomic_DNA"/>
</dbReference>
<dbReference type="GO" id="GO:0016853">
    <property type="term" value="F:isomerase activity"/>
    <property type="evidence" value="ECO:0007669"/>
    <property type="project" value="UniProtKB-KW"/>
</dbReference>
<accession>A0A4Q7P9W7</accession>